<dbReference type="PANTHER" id="PTHR44757">
    <property type="entry name" value="DIGUANYLATE CYCLASE DGCP"/>
    <property type="match status" value="1"/>
</dbReference>
<evidence type="ECO:0000256" key="2">
    <source>
        <dbReference type="SAM" id="Phobius"/>
    </source>
</evidence>
<dbReference type="InterPro" id="IPR052155">
    <property type="entry name" value="Biofilm_reg_signaling"/>
</dbReference>
<reference evidence="5 6" key="1">
    <citation type="submission" date="2018-06" db="EMBL/GenBank/DDBJ databases">
        <title>Three novel Pseudomonas species isolated from symptomatic oak.</title>
        <authorList>
            <person name="Bueno-Gonzalez V."/>
            <person name="Brady C."/>
        </authorList>
    </citation>
    <scope>NUCLEOTIDE SEQUENCE [LARGE SCALE GENOMIC DNA]</scope>
    <source>
        <strain evidence="5 6">P17C</strain>
    </source>
</reference>
<protein>
    <submittedName>
        <fullName evidence="5">GGDEF domain-containing protein</fullName>
    </submittedName>
</protein>
<dbReference type="InterPro" id="IPR043128">
    <property type="entry name" value="Rev_trsase/Diguanyl_cyclase"/>
</dbReference>
<dbReference type="OrthoDB" id="9812260at2"/>
<dbReference type="SMART" id="SM00267">
    <property type="entry name" value="GGDEF"/>
    <property type="match status" value="1"/>
</dbReference>
<dbReference type="CDD" id="cd06225">
    <property type="entry name" value="HAMP"/>
    <property type="match status" value="1"/>
</dbReference>
<dbReference type="EMBL" id="QJUP01000014">
    <property type="protein sequence ID" value="TBU95996.1"/>
    <property type="molecule type" value="Genomic_DNA"/>
</dbReference>
<keyword evidence="2" id="KW-1133">Transmembrane helix</keyword>
<comment type="caution">
    <text evidence="5">The sequence shown here is derived from an EMBL/GenBank/DDBJ whole genome shotgun (WGS) entry which is preliminary data.</text>
</comment>
<dbReference type="InterPro" id="IPR000160">
    <property type="entry name" value="GGDEF_dom"/>
</dbReference>
<name>A0A4Q9R7J9_9GAMM</name>
<dbReference type="InterPro" id="IPR029787">
    <property type="entry name" value="Nucleotide_cyclase"/>
</dbReference>
<dbReference type="Pfam" id="PF00672">
    <property type="entry name" value="HAMP"/>
    <property type="match status" value="1"/>
</dbReference>
<dbReference type="PROSITE" id="PS50885">
    <property type="entry name" value="HAMP"/>
    <property type="match status" value="1"/>
</dbReference>
<dbReference type="Gene3D" id="3.30.70.270">
    <property type="match status" value="1"/>
</dbReference>
<evidence type="ECO:0000256" key="1">
    <source>
        <dbReference type="SAM" id="MobiDB-lite"/>
    </source>
</evidence>
<evidence type="ECO:0000313" key="6">
    <source>
        <dbReference type="Proteomes" id="UP000292639"/>
    </source>
</evidence>
<dbReference type="SUPFAM" id="SSF158472">
    <property type="entry name" value="HAMP domain-like"/>
    <property type="match status" value="1"/>
</dbReference>
<evidence type="ECO:0000259" key="4">
    <source>
        <dbReference type="PROSITE" id="PS50887"/>
    </source>
</evidence>
<feature type="region of interest" description="Disordered" evidence="1">
    <location>
        <begin position="1"/>
        <end position="20"/>
    </location>
</feature>
<accession>A0A4Q9R7J9</accession>
<evidence type="ECO:0000259" key="3">
    <source>
        <dbReference type="PROSITE" id="PS50885"/>
    </source>
</evidence>
<dbReference type="GO" id="GO:0007165">
    <property type="term" value="P:signal transduction"/>
    <property type="evidence" value="ECO:0007669"/>
    <property type="project" value="InterPro"/>
</dbReference>
<dbReference type="SMART" id="SM00304">
    <property type="entry name" value="HAMP"/>
    <property type="match status" value="1"/>
</dbReference>
<dbReference type="InterPro" id="IPR003660">
    <property type="entry name" value="HAMP_dom"/>
</dbReference>
<dbReference type="Pfam" id="PF00990">
    <property type="entry name" value="GGDEF"/>
    <property type="match status" value="1"/>
</dbReference>
<sequence length="492" mass="54121">MEKSIPDGLQGPAPRSGEPRPFAPLFNWRRSLQGQIQALMLAGVLLAYILGAAAGLFIMERSLRDQWTRAAEVNAQIVSAVIRHTYTFVAVDADEHGQITGILSERLLGDSTAVLDTGFSTADVLAQAASQTKSNAWLFQREPGRQRLVGVADAWGTLGSHPDGQPPLLQLAAPQQFYTGFAHIGDEEHFIASLPVLAPDGQLLGSVVSSIGLRSELYATHNDLVHRSLLVLLTVLAVTLGGLFLLKRRVFRPVPRLIEALTRIAHNDTRTTTPFLERDDEIGDLACAIEKLRTAVIEREHLLEIKERALRLEYMAHHDVLTGLPNRAQLNNTLDHATEKLAVQQRFNLMLFDLDDFKVVNDRFGHATGDKLLVEIGERISLLLGSNDTAARLGGDEFAIIQQIARDAEQEAQRLATRLIEAISRPIESNGLTLSVGVSIGIARAPNDGHTPHELLLRADVALYAAKNDGRRRFMFYRHGMSMPAQHETTDG</sequence>
<dbReference type="NCBIfam" id="TIGR00254">
    <property type="entry name" value="GGDEF"/>
    <property type="match status" value="1"/>
</dbReference>
<keyword evidence="2" id="KW-0472">Membrane</keyword>
<dbReference type="GO" id="GO:0016020">
    <property type="term" value="C:membrane"/>
    <property type="evidence" value="ECO:0007669"/>
    <property type="project" value="InterPro"/>
</dbReference>
<feature type="domain" description="HAMP" evidence="3">
    <location>
        <begin position="248"/>
        <end position="301"/>
    </location>
</feature>
<proteinExistence type="predicted"/>
<keyword evidence="6" id="KW-1185">Reference proteome</keyword>
<dbReference type="AlphaFoldDB" id="A0A4Q9R7J9"/>
<dbReference type="SUPFAM" id="SSF55073">
    <property type="entry name" value="Nucleotide cyclase"/>
    <property type="match status" value="1"/>
</dbReference>
<feature type="transmembrane region" description="Helical" evidence="2">
    <location>
        <begin position="38"/>
        <end position="59"/>
    </location>
</feature>
<dbReference type="PROSITE" id="PS50887">
    <property type="entry name" value="GGDEF"/>
    <property type="match status" value="1"/>
</dbReference>
<dbReference type="RefSeq" id="WP_131184175.1">
    <property type="nucleotide sequence ID" value="NZ_QJUO01000010.1"/>
</dbReference>
<dbReference type="Gene3D" id="6.10.340.10">
    <property type="match status" value="1"/>
</dbReference>
<dbReference type="PANTHER" id="PTHR44757:SF2">
    <property type="entry name" value="BIOFILM ARCHITECTURE MAINTENANCE PROTEIN MBAA"/>
    <property type="match status" value="1"/>
</dbReference>
<feature type="transmembrane region" description="Helical" evidence="2">
    <location>
        <begin position="224"/>
        <end position="246"/>
    </location>
</feature>
<dbReference type="Proteomes" id="UP000292639">
    <property type="component" value="Unassembled WGS sequence"/>
</dbReference>
<keyword evidence="2" id="KW-0812">Transmembrane</keyword>
<dbReference type="CDD" id="cd01949">
    <property type="entry name" value="GGDEF"/>
    <property type="match status" value="1"/>
</dbReference>
<evidence type="ECO:0000313" key="5">
    <source>
        <dbReference type="EMBL" id="TBU95996.1"/>
    </source>
</evidence>
<gene>
    <name evidence="5" type="ORF">DNJ96_11135</name>
</gene>
<organism evidence="5 6">
    <name type="scientific">Stutzerimonas kirkiae</name>
    <dbReference type="NCBI Taxonomy" id="2211392"/>
    <lineage>
        <taxon>Bacteria</taxon>
        <taxon>Pseudomonadati</taxon>
        <taxon>Pseudomonadota</taxon>
        <taxon>Gammaproteobacteria</taxon>
        <taxon>Pseudomonadales</taxon>
        <taxon>Pseudomonadaceae</taxon>
        <taxon>Stutzerimonas</taxon>
    </lineage>
</organism>
<feature type="domain" description="GGDEF" evidence="4">
    <location>
        <begin position="345"/>
        <end position="479"/>
    </location>
</feature>